<dbReference type="InterPro" id="IPR021900">
    <property type="entry name" value="DUF3512"/>
</dbReference>
<dbReference type="Proteomes" id="UP000215902">
    <property type="component" value="Unassembled WGS sequence"/>
</dbReference>
<protein>
    <recommendedName>
        <fullName evidence="3">C2H2-type domain-containing protein</fullName>
    </recommendedName>
</protein>
<evidence type="ECO:0000313" key="5">
    <source>
        <dbReference type="Proteomes" id="UP000215902"/>
    </source>
</evidence>
<keyword evidence="5" id="KW-1185">Reference proteome</keyword>
<reference evidence="4 5" key="1">
    <citation type="submission" date="2017-06" db="EMBL/GenBank/DDBJ databases">
        <title>A platform for efficient transgenesis in Macrostomum lignano, a flatworm model organism for stem cell research.</title>
        <authorList>
            <person name="Berezikov E."/>
        </authorList>
    </citation>
    <scope>NUCLEOTIDE SEQUENCE [LARGE SCALE GENOMIC DNA]</scope>
    <source>
        <strain evidence="4">DV1</strain>
        <tissue evidence="4">Whole organism</tissue>
    </source>
</reference>
<feature type="compositionally biased region" description="Pro residues" evidence="2">
    <location>
        <begin position="187"/>
        <end position="207"/>
    </location>
</feature>
<dbReference type="InterPro" id="IPR036427">
    <property type="entry name" value="Bromodomain-like_sf"/>
</dbReference>
<dbReference type="GO" id="GO:0005634">
    <property type="term" value="C:nucleus"/>
    <property type="evidence" value="ECO:0007669"/>
    <property type="project" value="TreeGrafter"/>
</dbReference>
<name>A0A267FT97_9PLAT</name>
<dbReference type="SMART" id="SM00355">
    <property type="entry name" value="ZnF_C2H2"/>
    <property type="match status" value="2"/>
</dbReference>
<dbReference type="OrthoDB" id="10070972at2759"/>
<dbReference type="SUPFAM" id="SSF47370">
    <property type="entry name" value="Bromodomain"/>
    <property type="match status" value="1"/>
</dbReference>
<evidence type="ECO:0000256" key="2">
    <source>
        <dbReference type="SAM" id="MobiDB-lite"/>
    </source>
</evidence>
<dbReference type="Gene3D" id="1.20.920.10">
    <property type="entry name" value="Bromodomain-like"/>
    <property type="match status" value="1"/>
</dbReference>
<dbReference type="AlphaFoldDB" id="A0A267FT97"/>
<dbReference type="GO" id="GO:0006355">
    <property type="term" value="P:regulation of DNA-templated transcription"/>
    <property type="evidence" value="ECO:0007669"/>
    <property type="project" value="TreeGrafter"/>
</dbReference>
<dbReference type="PANTHER" id="PTHR15021:SF0">
    <property type="entry name" value="DISCO-RELATED, ISOFORM A-RELATED"/>
    <property type="match status" value="1"/>
</dbReference>
<dbReference type="InterPro" id="IPR040436">
    <property type="entry name" value="Disconnected-like"/>
</dbReference>
<sequence length="570" mass="60190">LASVSQPAMSDMDEVDGTGSAANSAIGASAAGSDCGDSDVGADAASLSPSRMTLRRKLAQVMHEAVVLDADGPDGKSRVICPSCDKSLYDKAALRVHFKSVHLKIVYRCTVPRCPLWFNTKWSRNRHVANKNPGVHDGPPKPLPEGAIFADDDDAPTPGVMQSAGCGDSPASTPTKRPASASNSLMSPPPPPPPPPLPPPPLQPPAPTSGSSLAPPQPQPSQPQPPPSAAPSVTTPLAHQAPLATGYLPLRQALERLVDALQRTDPSQHFAYPPLDAAGASAATVGSRPPTDLHSMRLMIRAGRYVTYGAFRRDLLAMVEAFRRRHARDPALREAAQVMSENLVALESQIVRAANGTNQFGLNPQLLANPDQPEPGTAESAAASTATVKVDQSAAASGCRDSSNQPPTTLTTLTTASQQQQRRAGGGGMTIGEQVGRLQSGTPCLVGFREDKRNRVAPFKPVYYDPFSSFGPCYDSGKASATLEDTHLLSEQVPPGCTLDYRPEHPPGGDHFAFHFLAAYARDHPDLFLEESRQPLEASLQGSSSTSDQLRLARQVLENGLDCDAALGPP</sequence>
<dbReference type="PANTHER" id="PTHR15021">
    <property type="entry name" value="DISCONNECTED-RELATED"/>
    <property type="match status" value="1"/>
</dbReference>
<proteinExistence type="predicted"/>
<dbReference type="EMBL" id="NIVC01000838">
    <property type="protein sequence ID" value="PAA76192.1"/>
    <property type="molecule type" value="Genomic_DNA"/>
</dbReference>
<feature type="compositionally biased region" description="Low complexity" evidence="2">
    <location>
        <begin position="377"/>
        <end position="387"/>
    </location>
</feature>
<dbReference type="Gene3D" id="3.30.160.60">
    <property type="entry name" value="Classic Zinc Finger"/>
    <property type="match status" value="1"/>
</dbReference>
<evidence type="ECO:0000256" key="1">
    <source>
        <dbReference type="ARBA" id="ARBA00023117"/>
    </source>
</evidence>
<gene>
    <name evidence="4" type="ORF">BOX15_Mlig018528g1</name>
</gene>
<feature type="region of interest" description="Disordered" evidence="2">
    <location>
        <begin position="129"/>
        <end position="235"/>
    </location>
</feature>
<feature type="compositionally biased region" description="Pro residues" evidence="2">
    <location>
        <begin position="215"/>
        <end position="229"/>
    </location>
</feature>
<feature type="region of interest" description="Disordered" evidence="2">
    <location>
        <begin position="362"/>
        <end position="427"/>
    </location>
</feature>
<evidence type="ECO:0000259" key="3">
    <source>
        <dbReference type="PROSITE" id="PS00028"/>
    </source>
</evidence>
<dbReference type="InterPro" id="IPR013087">
    <property type="entry name" value="Znf_C2H2_type"/>
</dbReference>
<evidence type="ECO:0000313" key="4">
    <source>
        <dbReference type="EMBL" id="PAA76192.1"/>
    </source>
</evidence>
<dbReference type="Pfam" id="PF12024">
    <property type="entry name" value="DUF3512"/>
    <property type="match status" value="1"/>
</dbReference>
<feature type="non-terminal residue" evidence="4">
    <location>
        <position position="1"/>
    </location>
</feature>
<comment type="caution">
    <text evidence="4">The sequence shown here is derived from an EMBL/GenBank/DDBJ whole genome shotgun (WGS) entry which is preliminary data.</text>
</comment>
<accession>A0A267FT97</accession>
<organism evidence="4 5">
    <name type="scientific">Macrostomum lignano</name>
    <dbReference type="NCBI Taxonomy" id="282301"/>
    <lineage>
        <taxon>Eukaryota</taxon>
        <taxon>Metazoa</taxon>
        <taxon>Spiralia</taxon>
        <taxon>Lophotrochozoa</taxon>
        <taxon>Platyhelminthes</taxon>
        <taxon>Rhabditophora</taxon>
        <taxon>Macrostomorpha</taxon>
        <taxon>Macrostomida</taxon>
        <taxon>Macrostomidae</taxon>
        <taxon>Macrostomum</taxon>
    </lineage>
</organism>
<dbReference type="PROSITE" id="PS00028">
    <property type="entry name" value="ZINC_FINGER_C2H2_1"/>
    <property type="match status" value="1"/>
</dbReference>
<feature type="compositionally biased region" description="Low complexity" evidence="2">
    <location>
        <begin position="405"/>
        <end position="423"/>
    </location>
</feature>
<feature type="domain" description="C2H2-type" evidence="3">
    <location>
        <begin position="81"/>
        <end position="102"/>
    </location>
</feature>
<dbReference type="STRING" id="282301.A0A267FT97"/>
<keyword evidence="1" id="KW-0103">Bromodomain</keyword>